<sequence>MPLRKFWILITSIGLVISLSGCESLFFWPTKKMAPTPEMFDFTKRDRFFRTEDGTIIHGWQIQTQAPHQGTIFFLHGNAQNLSYHAANVYWLAEQGWEVVMIDYRGYGRSVGRPDFSSVQQDALASYRALQAGQAVNRPVIVWGQSLGASIAINMVAELPPAERPQGLIIDSTFSSHQKIMQQTLGKSWLTWLFQYPLSWTVTNHYAPANTIASIEQVPILITHSTRDPLIDESHAQTLFELANGPKQLWLSERPGHITIWQDETWREKLFCQLNSWPELKPLDQACPEVPAASDLYALRPQSASGSD</sequence>
<gene>
    <name evidence="2" type="ORF">NNL38_06120</name>
</gene>
<dbReference type="Gene3D" id="3.40.50.1820">
    <property type="entry name" value="alpha/beta hydrolase"/>
    <property type="match status" value="1"/>
</dbReference>
<dbReference type="InterPro" id="IPR022742">
    <property type="entry name" value="Hydrolase_4"/>
</dbReference>
<dbReference type="InterPro" id="IPR029058">
    <property type="entry name" value="AB_hydrolase_fold"/>
</dbReference>
<dbReference type="PANTHER" id="PTHR12277:SF81">
    <property type="entry name" value="PROTEIN ABHD13"/>
    <property type="match status" value="1"/>
</dbReference>
<dbReference type="SUPFAM" id="SSF53474">
    <property type="entry name" value="alpha/beta-Hydrolases"/>
    <property type="match status" value="1"/>
</dbReference>
<keyword evidence="3" id="KW-1185">Reference proteome</keyword>
<dbReference type="PANTHER" id="PTHR12277">
    <property type="entry name" value="ALPHA/BETA HYDROLASE DOMAIN-CONTAINING PROTEIN"/>
    <property type="match status" value="1"/>
</dbReference>
<accession>A0ABY5GI53</accession>
<proteinExistence type="predicted"/>
<dbReference type="Pfam" id="PF12146">
    <property type="entry name" value="Hydrolase_4"/>
    <property type="match status" value="1"/>
</dbReference>
<dbReference type="PROSITE" id="PS51257">
    <property type="entry name" value="PROKAR_LIPOPROTEIN"/>
    <property type="match status" value="1"/>
</dbReference>
<protein>
    <submittedName>
        <fullName evidence="2">Lysophospholipase</fullName>
    </submittedName>
</protein>
<organism evidence="2 3">
    <name type="scientific">Photobacterium atrarenae</name>
    <dbReference type="NCBI Taxonomy" id="865757"/>
    <lineage>
        <taxon>Bacteria</taxon>
        <taxon>Pseudomonadati</taxon>
        <taxon>Pseudomonadota</taxon>
        <taxon>Gammaproteobacteria</taxon>
        <taxon>Vibrionales</taxon>
        <taxon>Vibrionaceae</taxon>
        <taxon>Photobacterium</taxon>
    </lineage>
</organism>
<evidence type="ECO:0000259" key="1">
    <source>
        <dbReference type="Pfam" id="PF12146"/>
    </source>
</evidence>
<evidence type="ECO:0000313" key="3">
    <source>
        <dbReference type="Proteomes" id="UP001057998"/>
    </source>
</evidence>
<dbReference type="RefSeq" id="WP_255390135.1">
    <property type="nucleotide sequence ID" value="NZ_CP101508.1"/>
</dbReference>
<dbReference type="Proteomes" id="UP001057998">
    <property type="component" value="Chromosome 1"/>
</dbReference>
<dbReference type="EMBL" id="CP101508">
    <property type="protein sequence ID" value="UTV28815.1"/>
    <property type="molecule type" value="Genomic_DNA"/>
</dbReference>
<evidence type="ECO:0000313" key="2">
    <source>
        <dbReference type="EMBL" id="UTV28815.1"/>
    </source>
</evidence>
<reference evidence="2" key="1">
    <citation type="submission" date="2022-07" db="EMBL/GenBank/DDBJ databases">
        <title>Genome sequencing of Photobacterium atrarenae GJH2-4.</title>
        <authorList>
            <person name="Park S.-J."/>
        </authorList>
    </citation>
    <scope>NUCLEOTIDE SEQUENCE</scope>
    <source>
        <strain evidence="2">GJH2-4</strain>
    </source>
</reference>
<feature type="domain" description="Serine aminopeptidase S33" evidence="1">
    <location>
        <begin position="67"/>
        <end position="204"/>
    </location>
</feature>
<name>A0ABY5GI53_9GAMM</name>